<sequence length="506" mass="51513">MQTGAQPATRPGRTLAAVILAVVVVLMGTTILNVALPTIQASLGASTTEQQWILNAYTLTFAGFLLVAGTAGDRFGLKRLLIWGLIAFALTSAATGFVGSPTAIIVLRGLSGIAAAMIMPTSLAIIMRAFPAEKRPRAIATWAAASGAGASFGPVLAGAILSSGLWWGSVLELIAVFAVAGLVAALRWVPGIPGSGTGKLRMMPVLGSLAGICLLVLGVVHVNSGGWGAPGTWLPIAAGILVLAGLLLAEVRHREPLVDVQLFRNGSFTMATVALTIVTLVVFGYLYYTVFYLQTELGFSPLKAGLVLLPPTLGSMIGAPLSRWAATRIGARATMAGGLALMTAAFLAAMTLGKDTSIAWFMVDSGVLQLGFATVLTPATTLATSTVPAERSGAGSALLNTLRQLGGALGVAVLGSVLWSSYGSTMTDHLAAAPEAVRQTATKSLSAALSTGDPVAVTAAGPAFLDAMQLTNLVAAAITGLALLVVLLVRTKRHAAPEPELASAAS</sequence>
<proteinExistence type="predicted"/>
<dbReference type="SUPFAM" id="SSF103473">
    <property type="entry name" value="MFS general substrate transporter"/>
    <property type="match status" value="1"/>
</dbReference>
<dbReference type="InterPro" id="IPR020846">
    <property type="entry name" value="MFS_dom"/>
</dbReference>
<evidence type="ECO:0000256" key="5">
    <source>
        <dbReference type="SAM" id="Phobius"/>
    </source>
</evidence>
<dbReference type="AlphaFoldDB" id="A0A419HLW2"/>
<feature type="transmembrane region" description="Helical" evidence="5">
    <location>
        <begin position="405"/>
        <end position="422"/>
    </location>
</feature>
<keyword evidence="4 5" id="KW-0472">Membrane</keyword>
<protein>
    <submittedName>
        <fullName evidence="7">MFS transporter</fullName>
    </submittedName>
</protein>
<feature type="transmembrane region" description="Helical" evidence="5">
    <location>
        <begin position="232"/>
        <end position="249"/>
    </location>
</feature>
<dbReference type="InterPro" id="IPR036259">
    <property type="entry name" value="MFS_trans_sf"/>
</dbReference>
<dbReference type="RefSeq" id="WP_120026648.1">
    <property type="nucleotide sequence ID" value="NZ_QZFV01000142.1"/>
</dbReference>
<dbReference type="Gene3D" id="1.20.1720.10">
    <property type="entry name" value="Multidrug resistance protein D"/>
    <property type="match status" value="1"/>
</dbReference>
<feature type="transmembrane region" description="Helical" evidence="5">
    <location>
        <begin position="200"/>
        <end position="220"/>
    </location>
</feature>
<evidence type="ECO:0000256" key="2">
    <source>
        <dbReference type="ARBA" id="ARBA00022692"/>
    </source>
</evidence>
<name>A0A419HLW2_9PSEU</name>
<evidence type="ECO:0000256" key="4">
    <source>
        <dbReference type="ARBA" id="ARBA00023136"/>
    </source>
</evidence>
<dbReference type="GO" id="GO:0005886">
    <property type="term" value="C:plasma membrane"/>
    <property type="evidence" value="ECO:0007669"/>
    <property type="project" value="UniProtKB-SubCell"/>
</dbReference>
<keyword evidence="2 5" id="KW-0812">Transmembrane</keyword>
<dbReference type="OrthoDB" id="9781469at2"/>
<feature type="transmembrane region" description="Helical" evidence="5">
    <location>
        <begin position="80"/>
        <end position="99"/>
    </location>
</feature>
<comment type="subcellular location">
    <subcellularLocation>
        <location evidence="1">Cell membrane</location>
        <topology evidence="1">Multi-pass membrane protein</topology>
    </subcellularLocation>
</comment>
<feature type="transmembrane region" description="Helical" evidence="5">
    <location>
        <begin position="139"/>
        <end position="160"/>
    </location>
</feature>
<organism evidence="7 8">
    <name type="scientific">Amycolatopsis panacis</name>
    <dbReference type="NCBI Taxonomy" id="2340917"/>
    <lineage>
        <taxon>Bacteria</taxon>
        <taxon>Bacillati</taxon>
        <taxon>Actinomycetota</taxon>
        <taxon>Actinomycetes</taxon>
        <taxon>Pseudonocardiales</taxon>
        <taxon>Pseudonocardiaceae</taxon>
        <taxon>Amycolatopsis</taxon>
    </lineage>
</organism>
<dbReference type="EMBL" id="QZFV01000142">
    <property type="protein sequence ID" value="RJQ76970.1"/>
    <property type="molecule type" value="Genomic_DNA"/>
</dbReference>
<evidence type="ECO:0000313" key="7">
    <source>
        <dbReference type="EMBL" id="RJQ76970.1"/>
    </source>
</evidence>
<feature type="transmembrane region" description="Helical" evidence="5">
    <location>
        <begin position="52"/>
        <end position="68"/>
    </location>
</feature>
<evidence type="ECO:0000313" key="8">
    <source>
        <dbReference type="Proteomes" id="UP000285112"/>
    </source>
</evidence>
<feature type="domain" description="Major facilitator superfamily (MFS) profile" evidence="6">
    <location>
        <begin position="14"/>
        <end position="494"/>
    </location>
</feature>
<dbReference type="InterPro" id="IPR011701">
    <property type="entry name" value="MFS"/>
</dbReference>
<feature type="transmembrane region" description="Helical" evidence="5">
    <location>
        <begin position="333"/>
        <end position="352"/>
    </location>
</feature>
<dbReference type="CDD" id="cd17321">
    <property type="entry name" value="MFS_MMR_MDR_like"/>
    <property type="match status" value="1"/>
</dbReference>
<keyword evidence="3 5" id="KW-1133">Transmembrane helix</keyword>
<gene>
    <name evidence="7" type="ORF">D5S19_29640</name>
</gene>
<dbReference type="PANTHER" id="PTHR42718:SF42">
    <property type="entry name" value="EXPORT PROTEIN"/>
    <property type="match status" value="1"/>
</dbReference>
<feature type="transmembrane region" description="Helical" evidence="5">
    <location>
        <begin position="166"/>
        <end position="188"/>
    </location>
</feature>
<feature type="transmembrane region" description="Helical" evidence="5">
    <location>
        <begin position="470"/>
        <end position="489"/>
    </location>
</feature>
<keyword evidence="8" id="KW-1185">Reference proteome</keyword>
<evidence type="ECO:0000259" key="6">
    <source>
        <dbReference type="PROSITE" id="PS50850"/>
    </source>
</evidence>
<evidence type="ECO:0000256" key="3">
    <source>
        <dbReference type="ARBA" id="ARBA00022989"/>
    </source>
</evidence>
<feature type="transmembrane region" description="Helical" evidence="5">
    <location>
        <begin position="358"/>
        <end position="384"/>
    </location>
</feature>
<feature type="transmembrane region" description="Helical" evidence="5">
    <location>
        <begin position="12"/>
        <end position="32"/>
    </location>
</feature>
<comment type="caution">
    <text evidence="7">The sequence shown here is derived from an EMBL/GenBank/DDBJ whole genome shotgun (WGS) entry which is preliminary data.</text>
</comment>
<dbReference type="Proteomes" id="UP000285112">
    <property type="component" value="Unassembled WGS sequence"/>
</dbReference>
<accession>A0A419HLW2</accession>
<feature type="transmembrane region" description="Helical" evidence="5">
    <location>
        <begin position="270"/>
        <end position="290"/>
    </location>
</feature>
<feature type="transmembrane region" description="Helical" evidence="5">
    <location>
        <begin position="105"/>
        <end position="127"/>
    </location>
</feature>
<reference evidence="7 8" key="1">
    <citation type="submission" date="2018-09" db="EMBL/GenBank/DDBJ databases">
        <title>YIM PH 21725 draft genome.</title>
        <authorList>
            <person name="Miao C."/>
        </authorList>
    </citation>
    <scope>NUCLEOTIDE SEQUENCE [LARGE SCALE GENOMIC DNA]</scope>
    <source>
        <strain evidence="8">YIM PH21725</strain>
    </source>
</reference>
<dbReference type="Pfam" id="PF07690">
    <property type="entry name" value="MFS_1"/>
    <property type="match status" value="1"/>
</dbReference>
<dbReference type="Gene3D" id="1.20.1250.20">
    <property type="entry name" value="MFS general substrate transporter like domains"/>
    <property type="match status" value="1"/>
</dbReference>
<dbReference type="GO" id="GO:0022857">
    <property type="term" value="F:transmembrane transporter activity"/>
    <property type="evidence" value="ECO:0007669"/>
    <property type="project" value="InterPro"/>
</dbReference>
<dbReference type="PANTHER" id="PTHR42718">
    <property type="entry name" value="MAJOR FACILITATOR SUPERFAMILY MULTIDRUG TRANSPORTER MFSC"/>
    <property type="match status" value="1"/>
</dbReference>
<dbReference type="PROSITE" id="PS50850">
    <property type="entry name" value="MFS"/>
    <property type="match status" value="1"/>
</dbReference>
<evidence type="ECO:0000256" key="1">
    <source>
        <dbReference type="ARBA" id="ARBA00004651"/>
    </source>
</evidence>
<feature type="transmembrane region" description="Helical" evidence="5">
    <location>
        <begin position="302"/>
        <end position="321"/>
    </location>
</feature>